<reference evidence="1 2" key="1">
    <citation type="submission" date="2019-04" db="EMBL/GenBank/DDBJ databases">
        <title>Draft genome sequence of Gemmobacter aestuarii sp. nov.</title>
        <authorList>
            <person name="Hameed A."/>
            <person name="Lin S.-Y."/>
            <person name="Shahina M."/>
            <person name="Lai W.-A."/>
            <person name="Young C.-C."/>
        </authorList>
    </citation>
    <scope>NUCLEOTIDE SEQUENCE [LARGE SCALE GENOMIC DNA]</scope>
    <source>
        <strain evidence="1 2">CC-PW-75</strain>
    </source>
</reference>
<dbReference type="InterPro" id="IPR023214">
    <property type="entry name" value="HAD_sf"/>
</dbReference>
<name>A0A4S3MTC6_9RHOB</name>
<dbReference type="EMBL" id="SSND01000001">
    <property type="protein sequence ID" value="THD85383.1"/>
    <property type="molecule type" value="Genomic_DNA"/>
</dbReference>
<proteinExistence type="predicted"/>
<sequence>MIERFGAIEDAMHRAKNFDAFFASSFADDLMDRLEQRMNHADVISLDVFDTVLLRDEKSELSRFRDVAERFAGRAEVREAAPDLTMRACLVARLYCAATAYQLSIKVNGATEGRLNDIARNMMVSLRLPAEMAALWIATELEVEREQLRPSIFADALMARAMGAGKQVILVSDMYLDQSQIAELLTACGLETARYTRLFSSADTHVNKRSGTVFPMIAEEMGLHPYRFLHLGDSLVSDFQRPSQAGWWAQHLPVPDMMTHARIRDHHATCEAVFGRPDYPLPMSVPSL</sequence>
<dbReference type="InterPro" id="IPR036412">
    <property type="entry name" value="HAD-like_sf"/>
</dbReference>
<dbReference type="Gene3D" id="1.10.150.400">
    <property type="match status" value="1"/>
</dbReference>
<dbReference type="Gene3D" id="3.40.50.1000">
    <property type="entry name" value="HAD superfamily/HAD-like"/>
    <property type="match status" value="1"/>
</dbReference>
<keyword evidence="2" id="KW-1185">Reference proteome</keyword>
<dbReference type="AlphaFoldDB" id="A0A4S3MTC6"/>
<comment type="caution">
    <text evidence="1">The sequence shown here is derived from an EMBL/GenBank/DDBJ whole genome shotgun (WGS) entry which is preliminary data.</text>
</comment>
<evidence type="ECO:0000313" key="1">
    <source>
        <dbReference type="EMBL" id="THD85383.1"/>
    </source>
</evidence>
<dbReference type="RefSeq" id="WP_136393757.1">
    <property type="nucleotide sequence ID" value="NZ_SSND01000001.1"/>
</dbReference>
<dbReference type="Proteomes" id="UP000309450">
    <property type="component" value="Unassembled WGS sequence"/>
</dbReference>
<organism evidence="1 2">
    <name type="scientific">Aliigemmobacter aestuarii</name>
    <dbReference type="NCBI Taxonomy" id="1445661"/>
    <lineage>
        <taxon>Bacteria</taxon>
        <taxon>Pseudomonadati</taxon>
        <taxon>Pseudomonadota</taxon>
        <taxon>Alphaproteobacteria</taxon>
        <taxon>Rhodobacterales</taxon>
        <taxon>Paracoccaceae</taxon>
        <taxon>Aliigemmobacter</taxon>
    </lineage>
</organism>
<protein>
    <recommendedName>
        <fullName evidence="3">HAD family hydrolase</fullName>
    </recommendedName>
</protein>
<gene>
    <name evidence="1" type="ORF">E7811_06720</name>
</gene>
<evidence type="ECO:0008006" key="3">
    <source>
        <dbReference type="Google" id="ProtNLM"/>
    </source>
</evidence>
<dbReference type="OrthoDB" id="9816564at2"/>
<evidence type="ECO:0000313" key="2">
    <source>
        <dbReference type="Proteomes" id="UP000309450"/>
    </source>
</evidence>
<dbReference type="SUPFAM" id="SSF56784">
    <property type="entry name" value="HAD-like"/>
    <property type="match status" value="1"/>
</dbReference>
<accession>A0A4S3MTC6</accession>